<keyword evidence="1 3" id="KW-0853">WD repeat</keyword>
<dbReference type="InterPro" id="IPR044715">
    <property type="entry name" value="WDR86-like"/>
</dbReference>
<dbReference type="PROSITE" id="PS00678">
    <property type="entry name" value="WD_REPEATS_1"/>
    <property type="match status" value="1"/>
</dbReference>
<organism evidence="4 5">
    <name type="scientific">Oldenlandia corymbosa var. corymbosa</name>
    <dbReference type="NCBI Taxonomy" id="529605"/>
    <lineage>
        <taxon>Eukaryota</taxon>
        <taxon>Viridiplantae</taxon>
        <taxon>Streptophyta</taxon>
        <taxon>Embryophyta</taxon>
        <taxon>Tracheophyta</taxon>
        <taxon>Spermatophyta</taxon>
        <taxon>Magnoliopsida</taxon>
        <taxon>eudicotyledons</taxon>
        <taxon>Gunneridae</taxon>
        <taxon>Pentapetalae</taxon>
        <taxon>asterids</taxon>
        <taxon>lamiids</taxon>
        <taxon>Gentianales</taxon>
        <taxon>Rubiaceae</taxon>
        <taxon>Rubioideae</taxon>
        <taxon>Spermacoceae</taxon>
        <taxon>Hedyotis-Oldenlandia complex</taxon>
        <taxon>Oldenlandia</taxon>
    </lineage>
</organism>
<gene>
    <name evidence="4" type="ORF">OLC1_LOCUS11035</name>
</gene>
<keyword evidence="2" id="KW-0677">Repeat</keyword>
<dbReference type="SUPFAM" id="SSF50978">
    <property type="entry name" value="WD40 repeat-like"/>
    <property type="match status" value="1"/>
</dbReference>
<sequence length="191" mass="20674">MVLNEGVLFAAMEDGSVLAWKSNSQSSNPEELAALEGHDSAVISLVIGANRLFSGSTDQTIRVWDLQTLECIQTLRGHNDSVTCLIFLFSGSSDKSLKIWGATENGSLEVIHEMKQESGIHSLNGISDTTKDQHILLCSTEDKIVHIYDLPSFAEKGRTFSKGQVLAVETGPGGLFFTGDSTGQLSVWKLD</sequence>
<evidence type="ECO:0000313" key="4">
    <source>
        <dbReference type="EMBL" id="CAI9101448.1"/>
    </source>
</evidence>
<accession>A0AAV1D1R9</accession>
<keyword evidence="5" id="KW-1185">Reference proteome</keyword>
<proteinExistence type="predicted"/>
<dbReference type="InterPro" id="IPR015943">
    <property type="entry name" value="WD40/YVTN_repeat-like_dom_sf"/>
</dbReference>
<dbReference type="Gene3D" id="2.130.10.10">
    <property type="entry name" value="YVTN repeat-like/Quinoprotein amine dehydrogenase"/>
    <property type="match status" value="1"/>
</dbReference>
<name>A0AAV1D1R9_OLDCO</name>
<dbReference type="PANTHER" id="PTHR44489:SF16">
    <property type="entry name" value="ANAPHASE-PROMOTING COMPLEX SUBUNIT 4 WD40 DOMAIN-CONTAINING PROTEIN"/>
    <property type="match status" value="1"/>
</dbReference>
<dbReference type="InterPro" id="IPR020472">
    <property type="entry name" value="WD40_PAC1"/>
</dbReference>
<protein>
    <submittedName>
        <fullName evidence="4">OLC1v1038778C1</fullName>
    </submittedName>
</protein>
<dbReference type="EMBL" id="OX459121">
    <property type="protein sequence ID" value="CAI9101448.1"/>
    <property type="molecule type" value="Genomic_DNA"/>
</dbReference>
<dbReference type="PRINTS" id="PR00320">
    <property type="entry name" value="GPROTEINBRPT"/>
</dbReference>
<dbReference type="InterPro" id="IPR019775">
    <property type="entry name" value="WD40_repeat_CS"/>
</dbReference>
<feature type="repeat" description="WD" evidence="3">
    <location>
        <begin position="35"/>
        <end position="74"/>
    </location>
</feature>
<dbReference type="PROSITE" id="PS50082">
    <property type="entry name" value="WD_REPEATS_2"/>
    <property type="match status" value="1"/>
</dbReference>
<evidence type="ECO:0000313" key="5">
    <source>
        <dbReference type="Proteomes" id="UP001161247"/>
    </source>
</evidence>
<evidence type="ECO:0000256" key="3">
    <source>
        <dbReference type="PROSITE-ProRule" id="PRU00221"/>
    </source>
</evidence>
<evidence type="ECO:0000256" key="1">
    <source>
        <dbReference type="ARBA" id="ARBA00022574"/>
    </source>
</evidence>
<dbReference type="Pfam" id="PF00400">
    <property type="entry name" value="WD40"/>
    <property type="match status" value="2"/>
</dbReference>
<reference evidence="4" key="1">
    <citation type="submission" date="2023-03" db="EMBL/GenBank/DDBJ databases">
        <authorList>
            <person name="Julca I."/>
        </authorList>
    </citation>
    <scope>NUCLEOTIDE SEQUENCE</scope>
</reference>
<dbReference type="PANTHER" id="PTHR44489">
    <property type="match status" value="1"/>
</dbReference>
<evidence type="ECO:0000256" key="2">
    <source>
        <dbReference type="ARBA" id="ARBA00022737"/>
    </source>
</evidence>
<dbReference type="SMART" id="SM00320">
    <property type="entry name" value="WD40"/>
    <property type="match status" value="4"/>
</dbReference>
<dbReference type="AlphaFoldDB" id="A0AAV1D1R9"/>
<dbReference type="PROSITE" id="PS50294">
    <property type="entry name" value="WD_REPEATS_REGION"/>
    <property type="match status" value="1"/>
</dbReference>
<dbReference type="InterPro" id="IPR036322">
    <property type="entry name" value="WD40_repeat_dom_sf"/>
</dbReference>
<dbReference type="Proteomes" id="UP001161247">
    <property type="component" value="Chromosome 4"/>
</dbReference>
<dbReference type="InterPro" id="IPR001680">
    <property type="entry name" value="WD40_rpt"/>
</dbReference>